<proteinExistence type="predicted"/>
<sequence>MAEDGRFYRLKSQDKMKVIRELALVQAELSKPSEFTKIGSIYHRGKDKSEFYVGELISAACGEDFPEEDEEAVPSKGPYSSLPELWQARLERETLLAIRNWSSSTSEPSKTSLSSPSKANPQQFGEVLQLLSGLTSLFTPPQELSTLCIHHSDLAIRNVLFDEKTLKITGVIDWEFAAVVPLVITGRFPNDLGWEGNEFARSLGKLGNAAEQWNHHYYDWTSLEGVTPPPAPNGTTPESSLSTTPCPSSDYLSAPNTSPPTPPSSDEKCLPCSNQHSGEETPIPTTPTPQQTSKIPSPPSPPLPPPPTSQTPQKDLDIRAARLVQLFYLRKYYASCVASRDFTLTRLFIDSIAYVKFNEIVMGGHDKWFSAIEWIREVFWRLKTLGEDEVELGERLRGGRAVVKVPEVFAGRADRGVVDLGGWEDRLRRKGVGAAPIVERSL</sequence>
<organism evidence="3 4">
    <name type="scientific">Choiromyces venosus 120613-1</name>
    <dbReference type="NCBI Taxonomy" id="1336337"/>
    <lineage>
        <taxon>Eukaryota</taxon>
        <taxon>Fungi</taxon>
        <taxon>Dikarya</taxon>
        <taxon>Ascomycota</taxon>
        <taxon>Pezizomycotina</taxon>
        <taxon>Pezizomycetes</taxon>
        <taxon>Pezizales</taxon>
        <taxon>Tuberaceae</taxon>
        <taxon>Choiromyces</taxon>
    </lineage>
</organism>
<feature type="region of interest" description="Disordered" evidence="1">
    <location>
        <begin position="228"/>
        <end position="314"/>
    </location>
</feature>
<dbReference type="Proteomes" id="UP000276215">
    <property type="component" value="Unassembled WGS sequence"/>
</dbReference>
<dbReference type="InterPro" id="IPR002575">
    <property type="entry name" value="Aminoglycoside_PTrfase"/>
</dbReference>
<gene>
    <name evidence="3" type="ORF">L873DRAFT_1677853</name>
</gene>
<dbReference type="EMBL" id="ML120375">
    <property type="protein sequence ID" value="RPB01099.1"/>
    <property type="molecule type" value="Genomic_DNA"/>
</dbReference>
<evidence type="ECO:0000256" key="1">
    <source>
        <dbReference type="SAM" id="MobiDB-lite"/>
    </source>
</evidence>
<dbReference type="InterPro" id="IPR011009">
    <property type="entry name" value="Kinase-like_dom_sf"/>
</dbReference>
<evidence type="ECO:0000259" key="2">
    <source>
        <dbReference type="Pfam" id="PF01636"/>
    </source>
</evidence>
<dbReference type="Pfam" id="PF01636">
    <property type="entry name" value="APH"/>
    <property type="match status" value="1"/>
</dbReference>
<dbReference type="PANTHER" id="PTHR21310">
    <property type="entry name" value="AMINOGLYCOSIDE PHOSPHOTRANSFERASE-RELATED-RELATED"/>
    <property type="match status" value="1"/>
</dbReference>
<dbReference type="OrthoDB" id="10003767at2759"/>
<dbReference type="Gene3D" id="3.90.1200.10">
    <property type="match status" value="1"/>
</dbReference>
<keyword evidence="4" id="KW-1185">Reference proteome</keyword>
<feature type="region of interest" description="Disordered" evidence="1">
    <location>
        <begin position="101"/>
        <end position="120"/>
    </location>
</feature>
<dbReference type="InterPro" id="IPR051678">
    <property type="entry name" value="AGP_Transferase"/>
</dbReference>
<feature type="compositionally biased region" description="Polar residues" evidence="1">
    <location>
        <begin position="233"/>
        <end position="251"/>
    </location>
</feature>
<name>A0A3N4JVP2_9PEZI</name>
<reference evidence="3 4" key="1">
    <citation type="journal article" date="2018" name="Nat. Ecol. Evol.">
        <title>Pezizomycetes genomes reveal the molecular basis of ectomycorrhizal truffle lifestyle.</title>
        <authorList>
            <person name="Murat C."/>
            <person name="Payen T."/>
            <person name="Noel B."/>
            <person name="Kuo A."/>
            <person name="Morin E."/>
            <person name="Chen J."/>
            <person name="Kohler A."/>
            <person name="Krizsan K."/>
            <person name="Balestrini R."/>
            <person name="Da Silva C."/>
            <person name="Montanini B."/>
            <person name="Hainaut M."/>
            <person name="Levati E."/>
            <person name="Barry K.W."/>
            <person name="Belfiori B."/>
            <person name="Cichocki N."/>
            <person name="Clum A."/>
            <person name="Dockter R.B."/>
            <person name="Fauchery L."/>
            <person name="Guy J."/>
            <person name="Iotti M."/>
            <person name="Le Tacon F."/>
            <person name="Lindquist E.A."/>
            <person name="Lipzen A."/>
            <person name="Malagnac F."/>
            <person name="Mello A."/>
            <person name="Molinier V."/>
            <person name="Miyauchi S."/>
            <person name="Poulain J."/>
            <person name="Riccioni C."/>
            <person name="Rubini A."/>
            <person name="Sitrit Y."/>
            <person name="Splivallo R."/>
            <person name="Traeger S."/>
            <person name="Wang M."/>
            <person name="Zifcakova L."/>
            <person name="Wipf D."/>
            <person name="Zambonelli A."/>
            <person name="Paolocci F."/>
            <person name="Nowrousian M."/>
            <person name="Ottonello S."/>
            <person name="Baldrian P."/>
            <person name="Spatafora J.W."/>
            <person name="Henrissat B."/>
            <person name="Nagy L.G."/>
            <person name="Aury J.M."/>
            <person name="Wincker P."/>
            <person name="Grigoriev I.V."/>
            <person name="Bonfante P."/>
            <person name="Martin F.M."/>
        </authorList>
    </citation>
    <scope>NUCLEOTIDE SEQUENCE [LARGE SCALE GENOMIC DNA]</scope>
    <source>
        <strain evidence="3 4">120613-1</strain>
    </source>
</reference>
<evidence type="ECO:0000313" key="3">
    <source>
        <dbReference type="EMBL" id="RPB01099.1"/>
    </source>
</evidence>
<dbReference type="AlphaFoldDB" id="A0A3N4JVP2"/>
<feature type="domain" description="Aminoglycoside phosphotransferase" evidence="2">
    <location>
        <begin position="145"/>
        <end position="181"/>
    </location>
</feature>
<evidence type="ECO:0000313" key="4">
    <source>
        <dbReference type="Proteomes" id="UP000276215"/>
    </source>
</evidence>
<feature type="compositionally biased region" description="Low complexity" evidence="1">
    <location>
        <begin position="102"/>
        <end position="118"/>
    </location>
</feature>
<dbReference type="SUPFAM" id="SSF56112">
    <property type="entry name" value="Protein kinase-like (PK-like)"/>
    <property type="match status" value="1"/>
</dbReference>
<dbReference type="PANTHER" id="PTHR21310:SF13">
    <property type="entry name" value="AMINOGLYCOSIDE PHOSPHOTRANSFERASE DOMAIN-CONTAINING PROTEIN"/>
    <property type="match status" value="1"/>
</dbReference>
<protein>
    <recommendedName>
        <fullName evidence="2">Aminoglycoside phosphotransferase domain-containing protein</fullName>
    </recommendedName>
</protein>
<accession>A0A3N4JVP2</accession>
<feature type="compositionally biased region" description="Pro residues" evidence="1">
    <location>
        <begin position="296"/>
        <end position="309"/>
    </location>
</feature>
<dbReference type="STRING" id="1336337.A0A3N4JVP2"/>